<feature type="transmembrane region" description="Helical" evidence="8">
    <location>
        <begin position="212"/>
        <end position="233"/>
    </location>
</feature>
<keyword evidence="5 8" id="KW-0812">Transmembrane</keyword>
<evidence type="ECO:0000256" key="4">
    <source>
        <dbReference type="ARBA" id="ARBA00022475"/>
    </source>
</evidence>
<dbReference type="NCBIfam" id="TIGR00710">
    <property type="entry name" value="efflux_Bcr_CflA"/>
    <property type="match status" value="1"/>
</dbReference>
<evidence type="ECO:0000256" key="1">
    <source>
        <dbReference type="ARBA" id="ARBA00004651"/>
    </source>
</evidence>
<feature type="transmembrane region" description="Helical" evidence="8">
    <location>
        <begin position="48"/>
        <end position="65"/>
    </location>
</feature>
<keyword evidence="6 8" id="KW-1133">Transmembrane helix</keyword>
<feature type="domain" description="Major facilitator superfamily (MFS) profile" evidence="9">
    <location>
        <begin position="1"/>
        <end position="397"/>
    </location>
</feature>
<feature type="transmembrane region" description="Helical" evidence="8">
    <location>
        <begin position="245"/>
        <end position="263"/>
    </location>
</feature>
<dbReference type="GO" id="GO:0005886">
    <property type="term" value="C:plasma membrane"/>
    <property type="evidence" value="ECO:0007669"/>
    <property type="project" value="UniProtKB-SubCell"/>
</dbReference>
<keyword evidence="8" id="KW-0997">Cell inner membrane</keyword>
<keyword evidence="3 8" id="KW-0813">Transport</keyword>
<dbReference type="RefSeq" id="WP_065240228.1">
    <property type="nucleotide sequence ID" value="NZ_CAAAIF010000019.1"/>
</dbReference>
<accession>A0A0W0X3H2</accession>
<dbReference type="InterPro" id="IPR004812">
    <property type="entry name" value="Efflux_drug-R_Bcr/CmlA"/>
</dbReference>
<gene>
    <name evidence="10" type="ORF">Lnau_0331</name>
</gene>
<dbReference type="InterPro" id="IPR020846">
    <property type="entry name" value="MFS_dom"/>
</dbReference>
<protein>
    <recommendedName>
        <fullName evidence="8">Bcr/CflA family efflux transporter</fullName>
    </recommendedName>
</protein>
<dbReference type="GO" id="GO:0042910">
    <property type="term" value="F:xenobiotic transmembrane transporter activity"/>
    <property type="evidence" value="ECO:0007669"/>
    <property type="project" value="InterPro"/>
</dbReference>
<dbReference type="Gene3D" id="1.20.1720.10">
    <property type="entry name" value="Multidrug resistance protein D"/>
    <property type="match status" value="1"/>
</dbReference>
<dbReference type="GO" id="GO:1990961">
    <property type="term" value="P:xenobiotic detoxification by transmembrane export across the plasma membrane"/>
    <property type="evidence" value="ECO:0007669"/>
    <property type="project" value="InterPro"/>
</dbReference>
<comment type="similarity">
    <text evidence="2 8">Belongs to the major facilitator superfamily. Bcr/CmlA family.</text>
</comment>
<sequence>MKIVSLPAIWLIILIAGIPQLSETAYTPSLPAIAAALKSTDSIAEYTLTIYLLGFAIGTLFWGIFSDRYGRKPCILAGFLFFIFGCVGCYFSNMMPMLMLNRFIQAFGGSVGSVLGQALCRDAFHGIELGRAYAYVGSSLGVYPAIGPVIGGIIAEQFGWKNIFLFLIIISLFLTFMVAYFLPETHPFEHRKRISIKKVVTKLICDKRAIGFGLLVAACNGLNFSFFAEGSFYLIKLLGLSPSQYGLSFIAIAISMLLGGIASRKLHNNHEAKTIMNYGINIILLGSSLFFITILLSTMLFINNIILIIVVIIAQMILMFGSCMVFTNALAMALVDYKNCIGTASSLFGFFYYSIISLFTFGMGALHNGTLFPMPLYFLFISLFMVVIRKTLLEDYTSSLKSSIPNLHRGRYFNLLRQRP</sequence>
<dbReference type="PRINTS" id="PR01036">
    <property type="entry name" value="TCRTETB"/>
</dbReference>
<feature type="transmembrane region" description="Helical" evidence="8">
    <location>
        <begin position="305"/>
        <end position="335"/>
    </location>
</feature>
<dbReference type="CDD" id="cd17320">
    <property type="entry name" value="MFS_MdfA_MDR_like"/>
    <property type="match status" value="1"/>
</dbReference>
<dbReference type="AlphaFoldDB" id="A0A0W0X3H2"/>
<comment type="subcellular location">
    <subcellularLocation>
        <location evidence="8">Cell inner membrane</location>
        <topology evidence="8">Multi-pass membrane protein</topology>
    </subcellularLocation>
    <subcellularLocation>
        <location evidence="1">Cell membrane</location>
        <topology evidence="1">Multi-pass membrane protein</topology>
    </subcellularLocation>
</comment>
<name>A0A0W0X3H2_9GAMM</name>
<evidence type="ECO:0000256" key="7">
    <source>
        <dbReference type="ARBA" id="ARBA00023136"/>
    </source>
</evidence>
<evidence type="ECO:0000256" key="2">
    <source>
        <dbReference type="ARBA" id="ARBA00006236"/>
    </source>
</evidence>
<feature type="transmembrane region" description="Helical" evidence="8">
    <location>
        <begin position="275"/>
        <end position="299"/>
    </location>
</feature>
<feature type="transmembrane region" description="Helical" evidence="8">
    <location>
        <begin position="132"/>
        <end position="151"/>
    </location>
</feature>
<feature type="transmembrane region" description="Helical" evidence="8">
    <location>
        <begin position="74"/>
        <end position="93"/>
    </location>
</feature>
<evidence type="ECO:0000256" key="8">
    <source>
        <dbReference type="RuleBase" id="RU365088"/>
    </source>
</evidence>
<dbReference type="PATRIC" id="fig|45070.6.peg.344"/>
<dbReference type="PANTHER" id="PTHR23502">
    <property type="entry name" value="MAJOR FACILITATOR SUPERFAMILY"/>
    <property type="match status" value="1"/>
</dbReference>
<evidence type="ECO:0000313" key="10">
    <source>
        <dbReference type="EMBL" id="KTD39132.1"/>
    </source>
</evidence>
<feature type="transmembrane region" description="Helical" evidence="8">
    <location>
        <begin position="99"/>
        <end position="120"/>
    </location>
</feature>
<evidence type="ECO:0000259" key="9">
    <source>
        <dbReference type="PROSITE" id="PS50850"/>
    </source>
</evidence>
<comment type="caution">
    <text evidence="8">Lacks conserved residue(s) required for the propagation of feature annotation.</text>
</comment>
<dbReference type="Pfam" id="PF07690">
    <property type="entry name" value="MFS_1"/>
    <property type="match status" value="1"/>
</dbReference>
<dbReference type="SUPFAM" id="SSF103473">
    <property type="entry name" value="MFS general substrate transporter"/>
    <property type="match status" value="1"/>
</dbReference>
<feature type="transmembrane region" description="Helical" evidence="8">
    <location>
        <begin position="347"/>
        <end position="366"/>
    </location>
</feature>
<evidence type="ECO:0000256" key="5">
    <source>
        <dbReference type="ARBA" id="ARBA00022692"/>
    </source>
</evidence>
<keyword evidence="11" id="KW-1185">Reference proteome</keyword>
<keyword evidence="7 8" id="KW-0472">Membrane</keyword>
<dbReference type="PANTHER" id="PTHR23502:SF137">
    <property type="entry name" value="MAJOR FACILITATOR SUPERFAMILY (MFS) TRANSPORTER-RELATED"/>
    <property type="match status" value="1"/>
</dbReference>
<evidence type="ECO:0000256" key="6">
    <source>
        <dbReference type="ARBA" id="ARBA00022989"/>
    </source>
</evidence>
<feature type="transmembrane region" description="Helical" evidence="8">
    <location>
        <begin position="372"/>
        <end position="392"/>
    </location>
</feature>
<dbReference type="OrthoDB" id="5670831at2"/>
<keyword evidence="4" id="KW-1003">Cell membrane</keyword>
<evidence type="ECO:0000256" key="3">
    <source>
        <dbReference type="ARBA" id="ARBA00022448"/>
    </source>
</evidence>
<dbReference type="STRING" id="45070.Lnau_0331"/>
<feature type="transmembrane region" description="Helical" evidence="8">
    <location>
        <begin position="163"/>
        <end position="183"/>
    </location>
</feature>
<organism evidence="10 11">
    <name type="scientific">Legionella nautarum</name>
    <dbReference type="NCBI Taxonomy" id="45070"/>
    <lineage>
        <taxon>Bacteria</taxon>
        <taxon>Pseudomonadati</taxon>
        <taxon>Pseudomonadota</taxon>
        <taxon>Gammaproteobacteria</taxon>
        <taxon>Legionellales</taxon>
        <taxon>Legionellaceae</taxon>
        <taxon>Legionella</taxon>
    </lineage>
</organism>
<dbReference type="PROSITE" id="PS50850">
    <property type="entry name" value="MFS"/>
    <property type="match status" value="1"/>
</dbReference>
<dbReference type="EMBL" id="LNYO01000003">
    <property type="protein sequence ID" value="KTD39132.1"/>
    <property type="molecule type" value="Genomic_DNA"/>
</dbReference>
<comment type="caution">
    <text evidence="10">The sequence shown here is derived from an EMBL/GenBank/DDBJ whole genome shotgun (WGS) entry which is preliminary data.</text>
</comment>
<dbReference type="InterPro" id="IPR011701">
    <property type="entry name" value="MFS"/>
</dbReference>
<proteinExistence type="inferred from homology"/>
<dbReference type="InterPro" id="IPR036259">
    <property type="entry name" value="MFS_trans_sf"/>
</dbReference>
<dbReference type="Proteomes" id="UP000054725">
    <property type="component" value="Unassembled WGS sequence"/>
</dbReference>
<reference evidence="10 11" key="1">
    <citation type="submission" date="2015-11" db="EMBL/GenBank/DDBJ databases">
        <title>Genomic analysis of 38 Legionella species identifies large and diverse effector repertoires.</title>
        <authorList>
            <person name="Burstein D."/>
            <person name="Amaro F."/>
            <person name="Zusman T."/>
            <person name="Lifshitz Z."/>
            <person name="Cohen O."/>
            <person name="Gilbert J.A."/>
            <person name="Pupko T."/>
            <person name="Shuman H.A."/>
            <person name="Segal G."/>
        </authorList>
    </citation>
    <scope>NUCLEOTIDE SEQUENCE [LARGE SCALE GENOMIC DNA]</scope>
    <source>
        <strain evidence="10 11">ATCC 49506</strain>
    </source>
</reference>
<evidence type="ECO:0000313" key="11">
    <source>
        <dbReference type="Proteomes" id="UP000054725"/>
    </source>
</evidence>